<feature type="compositionally biased region" description="Low complexity" evidence="1">
    <location>
        <begin position="129"/>
        <end position="152"/>
    </location>
</feature>
<name>A0A024TUN3_9STRA</name>
<evidence type="ECO:0000256" key="1">
    <source>
        <dbReference type="SAM" id="MobiDB-lite"/>
    </source>
</evidence>
<dbReference type="EMBL" id="KI913973">
    <property type="protein sequence ID" value="ETV97332.1"/>
    <property type="molecule type" value="Genomic_DNA"/>
</dbReference>
<keyword evidence="3" id="KW-0732">Signal</keyword>
<proteinExistence type="predicted"/>
<gene>
    <name evidence="4" type="ORF">H310_09671</name>
</gene>
<feature type="compositionally biased region" description="Low complexity" evidence="1">
    <location>
        <begin position="54"/>
        <end position="80"/>
    </location>
</feature>
<keyword evidence="2" id="KW-0812">Transmembrane</keyword>
<feature type="transmembrane region" description="Helical" evidence="2">
    <location>
        <begin position="161"/>
        <end position="182"/>
    </location>
</feature>
<feature type="compositionally biased region" description="Low complexity" evidence="1">
    <location>
        <begin position="103"/>
        <end position="120"/>
    </location>
</feature>
<feature type="signal peptide" evidence="3">
    <location>
        <begin position="1"/>
        <end position="21"/>
    </location>
</feature>
<reference evidence="4" key="1">
    <citation type="submission" date="2013-12" db="EMBL/GenBank/DDBJ databases">
        <title>The Genome Sequence of Aphanomyces invadans NJM9701.</title>
        <authorList>
            <consortium name="The Broad Institute Genomics Platform"/>
            <person name="Russ C."/>
            <person name="Tyler B."/>
            <person name="van West P."/>
            <person name="Dieguez-Uribeondo J."/>
            <person name="Young S.K."/>
            <person name="Zeng Q."/>
            <person name="Gargeya S."/>
            <person name="Fitzgerald M."/>
            <person name="Abouelleil A."/>
            <person name="Alvarado L."/>
            <person name="Chapman S.B."/>
            <person name="Gainer-Dewar J."/>
            <person name="Goldberg J."/>
            <person name="Griggs A."/>
            <person name="Gujja S."/>
            <person name="Hansen M."/>
            <person name="Howarth C."/>
            <person name="Imamovic A."/>
            <person name="Ireland A."/>
            <person name="Larimer J."/>
            <person name="McCowan C."/>
            <person name="Murphy C."/>
            <person name="Pearson M."/>
            <person name="Poon T.W."/>
            <person name="Priest M."/>
            <person name="Roberts A."/>
            <person name="Saif S."/>
            <person name="Shea T."/>
            <person name="Sykes S."/>
            <person name="Wortman J."/>
            <person name="Nusbaum C."/>
            <person name="Birren B."/>
        </authorList>
    </citation>
    <scope>NUCLEOTIDE SEQUENCE [LARGE SCALE GENOMIC DNA]</scope>
    <source>
        <strain evidence="4">NJM9701</strain>
    </source>
</reference>
<dbReference type="VEuPathDB" id="FungiDB:H310_09671"/>
<evidence type="ECO:0000313" key="4">
    <source>
        <dbReference type="EMBL" id="ETV97331.1"/>
    </source>
</evidence>
<evidence type="ECO:0000256" key="3">
    <source>
        <dbReference type="SAM" id="SignalP"/>
    </source>
</evidence>
<feature type="compositionally biased region" description="Low complexity" evidence="1">
    <location>
        <begin position="24"/>
        <end position="47"/>
    </location>
</feature>
<dbReference type="RefSeq" id="XP_008874039.1">
    <property type="nucleotide sequence ID" value="XM_008875817.1"/>
</dbReference>
<feature type="compositionally biased region" description="Polar residues" evidence="1">
    <location>
        <begin position="376"/>
        <end position="386"/>
    </location>
</feature>
<feature type="compositionally biased region" description="Low complexity" evidence="1">
    <location>
        <begin position="253"/>
        <end position="264"/>
    </location>
</feature>
<evidence type="ECO:0000256" key="2">
    <source>
        <dbReference type="SAM" id="Phobius"/>
    </source>
</evidence>
<keyword evidence="2" id="KW-0472">Membrane</keyword>
<organism evidence="4">
    <name type="scientific">Aphanomyces invadans</name>
    <dbReference type="NCBI Taxonomy" id="157072"/>
    <lineage>
        <taxon>Eukaryota</taxon>
        <taxon>Sar</taxon>
        <taxon>Stramenopiles</taxon>
        <taxon>Oomycota</taxon>
        <taxon>Saprolegniomycetes</taxon>
        <taxon>Saprolegniales</taxon>
        <taxon>Verrucalvaceae</taxon>
        <taxon>Aphanomyces</taxon>
    </lineage>
</organism>
<feature type="chain" id="PRO_5007368769" evidence="3">
    <location>
        <begin position="22"/>
        <end position="408"/>
    </location>
</feature>
<protein>
    <submittedName>
        <fullName evidence="4">Uncharacterized protein</fullName>
    </submittedName>
</protein>
<dbReference type="GeneID" id="20086721"/>
<feature type="region of interest" description="Disordered" evidence="1">
    <location>
        <begin position="373"/>
        <end position="408"/>
    </location>
</feature>
<dbReference type="OrthoDB" id="10592717at2759"/>
<feature type="region of interest" description="Disordered" evidence="1">
    <location>
        <begin position="24"/>
        <end position="152"/>
    </location>
</feature>
<keyword evidence="2" id="KW-1133">Transmembrane helix</keyword>
<dbReference type="RefSeq" id="XP_008874040.1">
    <property type="nucleotide sequence ID" value="XM_008875818.1"/>
</dbReference>
<feature type="compositionally biased region" description="Polar residues" evidence="1">
    <location>
        <begin position="188"/>
        <end position="198"/>
    </location>
</feature>
<feature type="region of interest" description="Disordered" evidence="1">
    <location>
        <begin position="188"/>
        <end position="338"/>
    </location>
</feature>
<dbReference type="AlphaFoldDB" id="A0A024TUN3"/>
<dbReference type="EMBL" id="KI913973">
    <property type="protein sequence ID" value="ETV97331.1"/>
    <property type="molecule type" value="Genomic_DNA"/>
</dbReference>
<sequence>MKAYCMIKMLVVLAAAMTCVAQSSTQSPTVTTASAPTTQSSPTTLTPVTPPPTDTTSTPPSSTSATTKPSPTTSIPPATSNLPTTPVIPISVKPGSSAPTIPPNGGSIISSIPTPQIPSSMDELAQSLTPTTTHRPSPNSSSNTTSTDTSSPESFFRIDNGAMWGAFAGATFIGAVIVVVLLRQSNNPHNGDRSSSPYSPARPKHTNGNSAADKRPWQTPGVVQTLEPSCAPPTIPVTVKSVPHAYPPPPPQQSSRQYTPPSQQHSPMYHGNAQTPMARVNRKQSAVPMLEPTYRGRGDDEDGYDNHDRYSFESDDMNIRHTAPGDKIRSQGGRHENWATGMTSHKRKVSVADSEGDIGDARMSYASTAMFERDSTATSRYSNSFTGGPPPMVPGQPSRLPVRDSYEL</sequence>
<feature type="compositionally biased region" description="Basic and acidic residues" evidence="1">
    <location>
        <begin position="294"/>
        <end position="337"/>
    </location>
</feature>
<accession>A0A024TUN3</accession>